<protein>
    <submittedName>
        <fullName evidence="2">ThiF family adenylyltransferase</fullName>
    </submittedName>
</protein>
<keyword evidence="2" id="KW-0548">Nucleotidyltransferase</keyword>
<evidence type="ECO:0000259" key="1">
    <source>
        <dbReference type="Pfam" id="PF00899"/>
    </source>
</evidence>
<feature type="domain" description="THIF-type NAD/FAD binding fold" evidence="1">
    <location>
        <begin position="102"/>
        <end position="307"/>
    </location>
</feature>
<dbReference type="Pfam" id="PF00899">
    <property type="entry name" value="ThiF"/>
    <property type="match status" value="1"/>
</dbReference>
<dbReference type="RefSeq" id="WP_344037527.1">
    <property type="nucleotide sequence ID" value="NZ_BAAAKE010000007.1"/>
</dbReference>
<dbReference type="InterPro" id="IPR000594">
    <property type="entry name" value="ThiF_NAD_FAD-bd"/>
</dbReference>
<dbReference type="InterPro" id="IPR035985">
    <property type="entry name" value="Ubiquitin-activating_enz"/>
</dbReference>
<dbReference type="GO" id="GO:0016779">
    <property type="term" value="F:nucleotidyltransferase activity"/>
    <property type="evidence" value="ECO:0007669"/>
    <property type="project" value="UniProtKB-KW"/>
</dbReference>
<dbReference type="PANTHER" id="PTHR10953:SF102">
    <property type="entry name" value="ADENYLYLTRANSFERASE AND SULFURTRANSFERASE MOCS3"/>
    <property type="match status" value="1"/>
</dbReference>
<evidence type="ECO:0000313" key="3">
    <source>
        <dbReference type="Proteomes" id="UP001595833"/>
    </source>
</evidence>
<name>A0ABV9YCR7_9PSEU</name>
<dbReference type="Gene3D" id="3.40.50.720">
    <property type="entry name" value="NAD(P)-binding Rossmann-like Domain"/>
    <property type="match status" value="1"/>
</dbReference>
<dbReference type="PANTHER" id="PTHR10953">
    <property type="entry name" value="UBIQUITIN-ACTIVATING ENZYME E1"/>
    <property type="match status" value="1"/>
</dbReference>
<proteinExistence type="predicted"/>
<organism evidence="2 3">
    <name type="scientific">Saccharothrix xinjiangensis</name>
    <dbReference type="NCBI Taxonomy" id="204798"/>
    <lineage>
        <taxon>Bacteria</taxon>
        <taxon>Bacillati</taxon>
        <taxon>Actinomycetota</taxon>
        <taxon>Actinomycetes</taxon>
        <taxon>Pseudonocardiales</taxon>
        <taxon>Pseudonocardiaceae</taxon>
        <taxon>Saccharothrix</taxon>
    </lineage>
</organism>
<accession>A0ABV9YCR7</accession>
<dbReference type="EMBL" id="JBHSJB010000053">
    <property type="protein sequence ID" value="MFC5060555.1"/>
    <property type="molecule type" value="Genomic_DNA"/>
</dbReference>
<dbReference type="InterPro" id="IPR045886">
    <property type="entry name" value="ThiF/MoeB/HesA"/>
</dbReference>
<dbReference type="Proteomes" id="UP001595833">
    <property type="component" value="Unassembled WGS sequence"/>
</dbReference>
<comment type="caution">
    <text evidence="2">The sequence shown here is derived from an EMBL/GenBank/DDBJ whole genome shotgun (WGS) entry which is preliminary data.</text>
</comment>
<dbReference type="SUPFAM" id="SSF69572">
    <property type="entry name" value="Activating enzymes of the ubiquitin-like proteins"/>
    <property type="match status" value="1"/>
</dbReference>
<sequence length="341" mass="35584">MPGDGGVVRLLDVVSVVPCADGFRFVRGAESLRVRGPLGPLADAVDRLTSGVPERVEGAPVVARVAAALAERGWLTADAPGYGVGEPVERQVGYLGMFGADPVAMQRRLERASVAVLGVGGVGAIVAQHLVGAGVRDLWLIDHDTVAPHNLNRQFVYRAADVGSPKADRAAAALTSTAPGARVRAVRAAVREPGDLDVLPADLDLLVVAADTPPDLPDRVWAWARGRGVPVCGAAVGLETGYWGPLLDPRRGHCLPCFEARRTSLLAPADVEVGAALTEPTRFSFGPVNTAVSAFLAYEVVRFLASGTCSIVNARRHLVFPSGRTEDLDGVACQCPPCGDG</sequence>
<evidence type="ECO:0000313" key="2">
    <source>
        <dbReference type="EMBL" id="MFC5060555.1"/>
    </source>
</evidence>
<reference evidence="3" key="1">
    <citation type="journal article" date="2019" name="Int. J. Syst. Evol. Microbiol.">
        <title>The Global Catalogue of Microorganisms (GCM) 10K type strain sequencing project: providing services to taxonomists for standard genome sequencing and annotation.</title>
        <authorList>
            <consortium name="The Broad Institute Genomics Platform"/>
            <consortium name="The Broad Institute Genome Sequencing Center for Infectious Disease"/>
            <person name="Wu L."/>
            <person name="Ma J."/>
        </authorList>
    </citation>
    <scope>NUCLEOTIDE SEQUENCE [LARGE SCALE GENOMIC DNA]</scope>
    <source>
        <strain evidence="3">KCTC 12848</strain>
    </source>
</reference>
<keyword evidence="2" id="KW-0808">Transferase</keyword>
<gene>
    <name evidence="2" type="ORF">ACFPFM_43185</name>
</gene>
<keyword evidence="3" id="KW-1185">Reference proteome</keyword>